<protein>
    <submittedName>
        <fullName evidence="9">Toprim domain-containing protein</fullName>
    </submittedName>
</protein>
<dbReference type="InterPro" id="IPR036977">
    <property type="entry name" value="DNA_primase_Znf_CHC2"/>
</dbReference>
<proteinExistence type="predicted"/>
<evidence type="ECO:0000256" key="4">
    <source>
        <dbReference type="ARBA" id="ARBA00022695"/>
    </source>
</evidence>
<sequence>MHEPSTVNLIRQAAALALQAAERLLPEWLPEGTRRGREWVARNIARGDRQAGSFGVSLDTGQWNDFADDSAHGSDLVSLLAYLRDCRQVEAALEIDQRLNLGLFGHQAHDPEREQQRAQAAAQMQREADRRAEEAREQLRVRQRQVARQAAQLWAMAKPADRTHRYLQAKQVKPYSLRQLSQGRLVVPLCTDGHLVNLQFLLPSGDKRYLSGGRVQGCYSPLGKITEGCRLYVCEGWATGATLHAHTGSPVVCALSAGNLKAVAIAMRERYGDDLDLVIAGDDDRQTLGNPGRTAANRAATATGARVVFPEWPDDAPADLSDFNDLHLWRSQHRENLP</sequence>
<dbReference type="EMBL" id="JBHEGD010000001">
    <property type="protein sequence ID" value="MFH6597516.1"/>
    <property type="molecule type" value="Genomic_DNA"/>
</dbReference>
<evidence type="ECO:0000259" key="8">
    <source>
        <dbReference type="Pfam" id="PF13362"/>
    </source>
</evidence>
<dbReference type="Proteomes" id="UP001609932">
    <property type="component" value="Unassembled WGS sequence"/>
</dbReference>
<dbReference type="InterPro" id="IPR034154">
    <property type="entry name" value="TOPRIM_DnaG/twinkle"/>
</dbReference>
<organism evidence="9 10">
    <name type="scientific">Ectopseudomonas khazarica</name>
    <dbReference type="NCBI Taxonomy" id="2502979"/>
    <lineage>
        <taxon>Bacteria</taxon>
        <taxon>Pseudomonadati</taxon>
        <taxon>Pseudomonadota</taxon>
        <taxon>Gammaproteobacteria</taxon>
        <taxon>Pseudomonadales</taxon>
        <taxon>Pseudomonadaceae</taxon>
        <taxon>Ectopseudomonas</taxon>
    </lineage>
</organism>
<dbReference type="CDD" id="cd01029">
    <property type="entry name" value="TOPRIM_primases"/>
    <property type="match status" value="1"/>
</dbReference>
<dbReference type="SUPFAM" id="SSF57783">
    <property type="entry name" value="Zinc beta-ribbon"/>
    <property type="match status" value="1"/>
</dbReference>
<accession>A0ABW7M7G2</accession>
<reference evidence="9 10" key="1">
    <citation type="submission" date="2024-09" db="EMBL/GenBank/DDBJ databases">
        <title>Elucidation of the Bokeelamides from Bacteria Associated with Moon Snail Egg Collars.</title>
        <authorList>
            <person name="Campbell R."/>
            <person name="Piedl K."/>
            <person name="Mevers E."/>
        </authorList>
    </citation>
    <scope>NUCLEOTIDE SEQUENCE [LARGE SCALE GENOMIC DNA]</scope>
    <source>
        <strain evidence="9 10">EM133</strain>
    </source>
</reference>
<keyword evidence="1" id="KW-0240">DNA-directed RNA polymerase</keyword>
<keyword evidence="10" id="KW-1185">Reference proteome</keyword>
<feature type="domain" description="Toprim" evidence="8">
    <location>
        <begin position="231"/>
        <end position="328"/>
    </location>
</feature>
<evidence type="ECO:0000256" key="7">
    <source>
        <dbReference type="SAM" id="Coils"/>
    </source>
</evidence>
<comment type="caution">
    <text evidence="9">The sequence shown here is derived from an EMBL/GenBank/DDBJ whole genome shotgun (WGS) entry which is preliminary data.</text>
</comment>
<evidence type="ECO:0000256" key="1">
    <source>
        <dbReference type="ARBA" id="ARBA00022478"/>
    </source>
</evidence>
<evidence type="ECO:0000256" key="2">
    <source>
        <dbReference type="ARBA" id="ARBA00022515"/>
    </source>
</evidence>
<feature type="coiled-coil region" evidence="7">
    <location>
        <begin position="118"/>
        <end position="152"/>
    </location>
</feature>
<evidence type="ECO:0000256" key="5">
    <source>
        <dbReference type="ARBA" id="ARBA00022705"/>
    </source>
</evidence>
<keyword evidence="5" id="KW-0235">DNA replication</keyword>
<dbReference type="Gene3D" id="3.90.580.10">
    <property type="entry name" value="Zinc finger, CHC2-type domain"/>
    <property type="match status" value="1"/>
</dbReference>
<keyword evidence="4" id="KW-0548">Nucleotidyltransferase</keyword>
<evidence type="ECO:0000313" key="9">
    <source>
        <dbReference type="EMBL" id="MFH6597516.1"/>
    </source>
</evidence>
<keyword evidence="2" id="KW-0639">Primosome</keyword>
<keyword evidence="7" id="KW-0175">Coiled coil</keyword>
<name>A0ABW7M7G2_9GAMM</name>
<gene>
    <name evidence="9" type="ORF">ACEVAQ_02110</name>
</gene>
<evidence type="ECO:0000256" key="6">
    <source>
        <dbReference type="ARBA" id="ARBA00023163"/>
    </source>
</evidence>
<dbReference type="RefSeq" id="WP_395272086.1">
    <property type="nucleotide sequence ID" value="NZ_JBHEGD010000001.1"/>
</dbReference>
<keyword evidence="3" id="KW-0808">Transferase</keyword>
<evidence type="ECO:0000313" key="10">
    <source>
        <dbReference type="Proteomes" id="UP001609932"/>
    </source>
</evidence>
<dbReference type="Pfam" id="PF13362">
    <property type="entry name" value="Toprim_3"/>
    <property type="match status" value="1"/>
</dbReference>
<evidence type="ECO:0000256" key="3">
    <source>
        <dbReference type="ARBA" id="ARBA00022679"/>
    </source>
</evidence>
<dbReference type="InterPro" id="IPR006171">
    <property type="entry name" value="TOPRIM_dom"/>
</dbReference>
<keyword evidence="6" id="KW-0804">Transcription</keyword>